<dbReference type="EMBL" id="CP059572">
    <property type="protein sequence ID" value="QXJ19579.1"/>
    <property type="molecule type" value="Genomic_DNA"/>
</dbReference>
<proteinExistence type="inferred from homology"/>
<dbReference type="SUPFAM" id="SSF55961">
    <property type="entry name" value="Bet v1-like"/>
    <property type="match status" value="1"/>
</dbReference>
<accession>A0ABX8QN98</accession>
<dbReference type="CDD" id="cd07814">
    <property type="entry name" value="SRPBCC_CalC_Aha1-like"/>
    <property type="match status" value="1"/>
</dbReference>
<evidence type="ECO:0000259" key="3">
    <source>
        <dbReference type="Pfam" id="PF08327"/>
    </source>
</evidence>
<organism evidence="4 5">
    <name type="scientific">Actinomadura graeca</name>
    <dbReference type="NCBI Taxonomy" id="2750812"/>
    <lineage>
        <taxon>Bacteria</taxon>
        <taxon>Bacillati</taxon>
        <taxon>Actinomycetota</taxon>
        <taxon>Actinomycetes</taxon>
        <taxon>Streptosporangiales</taxon>
        <taxon>Thermomonosporaceae</taxon>
        <taxon>Actinomadura</taxon>
    </lineage>
</organism>
<evidence type="ECO:0000313" key="4">
    <source>
        <dbReference type="EMBL" id="QXJ19579.1"/>
    </source>
</evidence>
<comment type="similarity">
    <text evidence="1">Belongs to the AHA1 family.</text>
</comment>
<protein>
    <submittedName>
        <fullName evidence="4">SRPBCC domain-containing protein</fullName>
    </submittedName>
</protein>
<evidence type="ECO:0000256" key="1">
    <source>
        <dbReference type="ARBA" id="ARBA00006817"/>
    </source>
</evidence>
<feature type="domain" description="Activator of Hsp90 ATPase homologue 1/2-like C-terminal" evidence="3">
    <location>
        <begin position="35"/>
        <end position="164"/>
    </location>
</feature>
<evidence type="ECO:0000256" key="2">
    <source>
        <dbReference type="SAM" id="MobiDB-lite"/>
    </source>
</evidence>
<gene>
    <name evidence="4" type="ORF">AGRA3207_000139</name>
</gene>
<dbReference type="Gene3D" id="3.30.530.20">
    <property type="match status" value="1"/>
</dbReference>
<feature type="region of interest" description="Disordered" evidence="2">
    <location>
        <begin position="1"/>
        <end position="21"/>
    </location>
</feature>
<name>A0ABX8QN98_9ACTN</name>
<dbReference type="Proteomes" id="UP001049518">
    <property type="component" value="Chromosome"/>
</dbReference>
<dbReference type="InterPro" id="IPR023393">
    <property type="entry name" value="START-like_dom_sf"/>
</dbReference>
<dbReference type="RefSeq" id="WP_231332593.1">
    <property type="nucleotide sequence ID" value="NZ_CP059572.1"/>
</dbReference>
<keyword evidence="5" id="KW-1185">Reference proteome</keyword>
<dbReference type="InterPro" id="IPR013538">
    <property type="entry name" value="ASHA1/2-like_C"/>
</dbReference>
<dbReference type="Pfam" id="PF08327">
    <property type="entry name" value="AHSA1"/>
    <property type="match status" value="1"/>
</dbReference>
<evidence type="ECO:0000313" key="5">
    <source>
        <dbReference type="Proteomes" id="UP001049518"/>
    </source>
</evidence>
<sequence>MTRAPDDPGAPRSRNEGSGAADDLRTIRVEEFLPHPPDRVWRALTDPELLARWFMPCDFRLEIGHAFTLTTTPRPNVAFGGVCHCRVLDFETGRMLRYSWTDPGEDNALDSTVTWRLEPEGTGTRLFLEHDGFDPDNPYQAMSRRIMGGGNGWTAVVARLATAVAAAAA</sequence>
<reference evidence="4" key="1">
    <citation type="submission" date="2020-07" db="EMBL/GenBank/DDBJ databases">
        <authorList>
            <person name="Tarantini F.S."/>
            <person name="Hong K.W."/>
            <person name="Chan K.G."/>
        </authorList>
    </citation>
    <scope>NUCLEOTIDE SEQUENCE</scope>
    <source>
        <strain evidence="4">32-07</strain>
    </source>
</reference>